<dbReference type="Proteomes" id="UP001055072">
    <property type="component" value="Unassembled WGS sequence"/>
</dbReference>
<keyword evidence="2" id="KW-1185">Reference proteome</keyword>
<sequence length="392" mass="42747">MANGSGTPQGNGHAAGPAPLDASRTTVTLAASLKPVPPAEELVFGKIATDHMAIAHYDPVNGWSAPEIKPYGPLMLDPLSSCLQYSTSLFEGMKAYLGADDKVRLFRPEMNMARMDRSRERIALPPVDFNEVLKIIKRFVKLEERWIPRVQGHSLYIRPTLIGTRASLGVGASDHATLYVICSPTGPYFRVARPLSLKAVGDYVRSWPGGTGGYKLSLNYAPTFHPQTVANKEGYDQILWLLGDKITEAGAMNFFAVLMRDDGDWDVVTPSVDGTILPGVTRHSCLELTGAHGSEISLYGLPSNLKLHPQERDITFTELEEASASGKLLEVFVVGTAVVVASVEKIGADGKKDIVLQRYEGSFGPVARGLYEKITGIQEGREQFRDWSVVCE</sequence>
<evidence type="ECO:0000313" key="2">
    <source>
        <dbReference type="Proteomes" id="UP001055072"/>
    </source>
</evidence>
<keyword evidence="1" id="KW-0808">Transferase</keyword>
<comment type="caution">
    <text evidence="1">The sequence shown here is derived from an EMBL/GenBank/DDBJ whole genome shotgun (WGS) entry which is preliminary data.</text>
</comment>
<gene>
    <name evidence="1" type="ORF">BDY19DRAFT_1094537</name>
</gene>
<evidence type="ECO:0000313" key="1">
    <source>
        <dbReference type="EMBL" id="KAI0085681.1"/>
    </source>
</evidence>
<reference evidence="1" key="1">
    <citation type="journal article" date="2021" name="Environ. Microbiol.">
        <title>Gene family expansions and transcriptome signatures uncover fungal adaptations to wood decay.</title>
        <authorList>
            <person name="Hage H."/>
            <person name="Miyauchi S."/>
            <person name="Viragh M."/>
            <person name="Drula E."/>
            <person name="Min B."/>
            <person name="Chaduli D."/>
            <person name="Navarro D."/>
            <person name="Favel A."/>
            <person name="Norest M."/>
            <person name="Lesage-Meessen L."/>
            <person name="Balint B."/>
            <person name="Merenyi Z."/>
            <person name="de Eugenio L."/>
            <person name="Morin E."/>
            <person name="Martinez A.T."/>
            <person name="Baldrian P."/>
            <person name="Stursova M."/>
            <person name="Martinez M.J."/>
            <person name="Novotny C."/>
            <person name="Magnuson J.K."/>
            <person name="Spatafora J.W."/>
            <person name="Maurice S."/>
            <person name="Pangilinan J."/>
            <person name="Andreopoulos W."/>
            <person name="LaButti K."/>
            <person name="Hundley H."/>
            <person name="Na H."/>
            <person name="Kuo A."/>
            <person name="Barry K."/>
            <person name="Lipzen A."/>
            <person name="Henrissat B."/>
            <person name="Riley R."/>
            <person name="Ahrendt S."/>
            <person name="Nagy L.G."/>
            <person name="Grigoriev I.V."/>
            <person name="Martin F."/>
            <person name="Rosso M.N."/>
        </authorList>
    </citation>
    <scope>NUCLEOTIDE SEQUENCE</scope>
    <source>
        <strain evidence="1">CBS 384.51</strain>
    </source>
</reference>
<organism evidence="1 2">
    <name type="scientific">Irpex rosettiformis</name>
    <dbReference type="NCBI Taxonomy" id="378272"/>
    <lineage>
        <taxon>Eukaryota</taxon>
        <taxon>Fungi</taxon>
        <taxon>Dikarya</taxon>
        <taxon>Basidiomycota</taxon>
        <taxon>Agaricomycotina</taxon>
        <taxon>Agaricomycetes</taxon>
        <taxon>Polyporales</taxon>
        <taxon>Irpicaceae</taxon>
        <taxon>Irpex</taxon>
    </lineage>
</organism>
<keyword evidence="1" id="KW-0032">Aminotransferase</keyword>
<dbReference type="EMBL" id="MU274929">
    <property type="protein sequence ID" value="KAI0085681.1"/>
    <property type="molecule type" value="Genomic_DNA"/>
</dbReference>
<accession>A0ACB8TUN2</accession>
<protein>
    <submittedName>
        <fullName evidence="1">Branched-chain amino acid aminotransferase II</fullName>
    </submittedName>
</protein>
<proteinExistence type="predicted"/>
<name>A0ACB8TUN2_9APHY</name>